<name>A0A0E3WFL3_9STRE</name>
<dbReference type="PANTHER" id="PTHR34390:SF2">
    <property type="entry name" value="SUCCINATE TRANSPORTER SUBUNIT YJJP-RELATED"/>
    <property type="match status" value="1"/>
</dbReference>
<evidence type="ECO:0000259" key="8">
    <source>
        <dbReference type="Pfam" id="PF06738"/>
    </source>
</evidence>
<evidence type="ECO:0000256" key="5">
    <source>
        <dbReference type="ARBA" id="ARBA00023136"/>
    </source>
</evidence>
<sequence>MDQALNKSSIEKELEATLLAGRLLMESGAEIYRIEETMFHIARAFGLAKFEVFVISRGIFASALNQNGFSEAKVNTTKETFVNLRKLEEINRLSRRLSAEKNMSADDLIEDLNAIDNKNDYAALPRLFAYFLGAGSFAFALGSSWQDSLVSAVTGLLIGVSLHFVHRFIKTDLILTIIGSIVATLSVNLMHLVGIGEYRGLIILGALMVLVPGAFFVNSIREFSQNNYATGLSLMVSALLTCISISVGVAATIEALPFADQMTGVFSVSAPTIGILLQRSLMAGIGTISFSLLYSTPKRFFLDLGLLGGTTWMLYLLLLDWSHFDVVAIFLSSLLVIFSSRFLAVKRKSPASIFLSTSMFPLIPGISFYRAVYFLLTGSNDLAMEYLRTSFVTAFTIALAIIIVQQFPMKLFPRKS</sequence>
<gene>
    <name evidence="10" type="ORF">BN1356_02065</name>
</gene>
<keyword evidence="3 7" id="KW-0812">Transmembrane</keyword>
<evidence type="ECO:0000256" key="7">
    <source>
        <dbReference type="SAM" id="Phobius"/>
    </source>
</evidence>
<proteinExistence type="inferred from homology"/>
<keyword evidence="2" id="KW-1003">Cell membrane</keyword>
<dbReference type="STRING" id="1608583.BN1356_02065"/>
<evidence type="ECO:0000256" key="6">
    <source>
        <dbReference type="ARBA" id="ARBA00034125"/>
    </source>
</evidence>
<dbReference type="InterPro" id="IPR024528">
    <property type="entry name" value="ThrE_2"/>
</dbReference>
<dbReference type="GO" id="GO:0005886">
    <property type="term" value="C:plasma membrane"/>
    <property type="evidence" value="ECO:0007669"/>
    <property type="project" value="UniProtKB-SubCell"/>
</dbReference>
<keyword evidence="5 7" id="KW-0472">Membrane</keyword>
<dbReference type="Pfam" id="PF06738">
    <property type="entry name" value="ThrE"/>
    <property type="match status" value="1"/>
</dbReference>
<dbReference type="GO" id="GO:0015744">
    <property type="term" value="P:succinate transport"/>
    <property type="evidence" value="ECO:0007669"/>
    <property type="project" value="TreeGrafter"/>
</dbReference>
<feature type="transmembrane region" description="Helical" evidence="7">
    <location>
        <begin position="386"/>
        <end position="407"/>
    </location>
</feature>
<dbReference type="InterPro" id="IPR050539">
    <property type="entry name" value="ThrE_Dicarb/AminoAcid_Exp"/>
</dbReference>
<evidence type="ECO:0000259" key="9">
    <source>
        <dbReference type="Pfam" id="PF12821"/>
    </source>
</evidence>
<dbReference type="EMBL" id="CTEN01000004">
    <property type="protein sequence ID" value="CQR25723.1"/>
    <property type="molecule type" value="Genomic_DNA"/>
</dbReference>
<feature type="domain" description="Threonine/Serine exporter ThrE" evidence="9">
    <location>
        <begin position="281"/>
        <end position="405"/>
    </location>
</feature>
<dbReference type="AlphaFoldDB" id="A0A0E3WFL3"/>
<dbReference type="PANTHER" id="PTHR34390">
    <property type="entry name" value="UPF0442 PROTEIN YJJB-RELATED"/>
    <property type="match status" value="1"/>
</dbReference>
<feature type="transmembrane region" description="Helical" evidence="7">
    <location>
        <begin position="324"/>
        <end position="344"/>
    </location>
</feature>
<feature type="transmembrane region" description="Helical" evidence="7">
    <location>
        <begin position="273"/>
        <end position="293"/>
    </location>
</feature>
<dbReference type="InterPro" id="IPR010619">
    <property type="entry name" value="ThrE-like_N"/>
</dbReference>
<dbReference type="Pfam" id="PF12821">
    <property type="entry name" value="ThrE_2"/>
    <property type="match status" value="1"/>
</dbReference>
<evidence type="ECO:0000256" key="2">
    <source>
        <dbReference type="ARBA" id="ARBA00022475"/>
    </source>
</evidence>
<feature type="transmembrane region" description="Helical" evidence="7">
    <location>
        <begin position="351"/>
        <end position="374"/>
    </location>
</feature>
<dbReference type="Proteomes" id="UP000198604">
    <property type="component" value="Unassembled WGS sequence"/>
</dbReference>
<dbReference type="OrthoDB" id="9810047at2"/>
<comment type="similarity">
    <text evidence="6">Belongs to the ThrE exporter (TC 2.A.79) family.</text>
</comment>
<feature type="transmembrane region" description="Helical" evidence="7">
    <location>
        <begin position="232"/>
        <end position="253"/>
    </location>
</feature>
<feature type="transmembrane region" description="Helical" evidence="7">
    <location>
        <begin position="173"/>
        <end position="195"/>
    </location>
</feature>
<protein>
    <submittedName>
        <fullName evidence="10">Membrane protein</fullName>
    </submittedName>
</protein>
<evidence type="ECO:0000256" key="4">
    <source>
        <dbReference type="ARBA" id="ARBA00022989"/>
    </source>
</evidence>
<comment type="subcellular location">
    <subcellularLocation>
        <location evidence="1">Cell membrane</location>
        <topology evidence="1">Multi-pass membrane protein</topology>
    </subcellularLocation>
</comment>
<organism evidence="10 11">
    <name type="scientific">Streptococcus varani</name>
    <dbReference type="NCBI Taxonomy" id="1608583"/>
    <lineage>
        <taxon>Bacteria</taxon>
        <taxon>Bacillati</taxon>
        <taxon>Bacillota</taxon>
        <taxon>Bacilli</taxon>
        <taxon>Lactobacillales</taxon>
        <taxon>Streptococcaceae</taxon>
        <taxon>Streptococcus</taxon>
    </lineage>
</organism>
<feature type="transmembrane region" description="Helical" evidence="7">
    <location>
        <begin position="201"/>
        <end position="220"/>
    </location>
</feature>
<evidence type="ECO:0000313" key="11">
    <source>
        <dbReference type="Proteomes" id="UP000198604"/>
    </source>
</evidence>
<feature type="transmembrane region" description="Helical" evidence="7">
    <location>
        <begin position="149"/>
        <end position="166"/>
    </location>
</feature>
<feature type="transmembrane region" description="Helical" evidence="7">
    <location>
        <begin position="127"/>
        <end position="143"/>
    </location>
</feature>
<evidence type="ECO:0000256" key="3">
    <source>
        <dbReference type="ARBA" id="ARBA00022692"/>
    </source>
</evidence>
<evidence type="ECO:0000256" key="1">
    <source>
        <dbReference type="ARBA" id="ARBA00004651"/>
    </source>
</evidence>
<dbReference type="GO" id="GO:0022857">
    <property type="term" value="F:transmembrane transporter activity"/>
    <property type="evidence" value="ECO:0007669"/>
    <property type="project" value="InterPro"/>
</dbReference>
<feature type="transmembrane region" description="Helical" evidence="7">
    <location>
        <begin position="300"/>
        <end position="318"/>
    </location>
</feature>
<reference evidence="11" key="1">
    <citation type="submission" date="2015-03" db="EMBL/GenBank/DDBJ databases">
        <authorList>
            <person name="Urmite Genomes"/>
        </authorList>
    </citation>
    <scope>NUCLEOTIDE SEQUENCE [LARGE SCALE GENOMIC DNA]</scope>
    <source>
        <strain evidence="11">FF10</strain>
    </source>
</reference>
<evidence type="ECO:0000313" key="10">
    <source>
        <dbReference type="EMBL" id="CQR25723.1"/>
    </source>
</evidence>
<keyword evidence="11" id="KW-1185">Reference proteome</keyword>
<accession>A0A0E3WFL3</accession>
<keyword evidence="4 7" id="KW-1133">Transmembrane helix</keyword>
<feature type="domain" description="Threonine/serine exporter-like N-terminal" evidence="8">
    <location>
        <begin position="17"/>
        <end position="253"/>
    </location>
</feature>